<dbReference type="PANTHER" id="PTHR46663:SF2">
    <property type="entry name" value="GGDEF DOMAIN-CONTAINING PROTEIN"/>
    <property type="match status" value="1"/>
</dbReference>
<dbReference type="EMBL" id="QJPH01000457">
    <property type="protein sequence ID" value="PZN73419.1"/>
    <property type="molecule type" value="Genomic_DNA"/>
</dbReference>
<evidence type="ECO:0000313" key="3">
    <source>
        <dbReference type="EMBL" id="PZN73419.1"/>
    </source>
</evidence>
<feature type="domain" description="GGDEF" evidence="2">
    <location>
        <begin position="206"/>
        <end position="322"/>
    </location>
</feature>
<organism evidence="3 4">
    <name type="scientific">Candidatus Methylumidiphilus alinenensis</name>
    <dbReference type="NCBI Taxonomy" id="2202197"/>
    <lineage>
        <taxon>Bacteria</taxon>
        <taxon>Pseudomonadati</taxon>
        <taxon>Pseudomonadota</taxon>
        <taxon>Gammaproteobacteria</taxon>
        <taxon>Methylococcales</taxon>
        <taxon>Candidatus Methylumidiphilus</taxon>
    </lineage>
</organism>
<dbReference type="PANTHER" id="PTHR46663">
    <property type="entry name" value="DIGUANYLATE CYCLASE DGCT-RELATED"/>
    <property type="match status" value="1"/>
</dbReference>
<dbReference type="InterPro" id="IPR052163">
    <property type="entry name" value="DGC-Regulatory_Protein"/>
</dbReference>
<dbReference type="SMART" id="SM00267">
    <property type="entry name" value="GGDEF"/>
    <property type="match status" value="1"/>
</dbReference>
<comment type="caution">
    <text evidence="3">The sequence shown here is derived from an EMBL/GenBank/DDBJ whole genome shotgun (WGS) entry which is preliminary data.</text>
</comment>
<dbReference type="InterPro" id="IPR029787">
    <property type="entry name" value="Nucleotide_cyclase"/>
</dbReference>
<gene>
    <name evidence="3" type="ORF">DM484_22755</name>
</gene>
<dbReference type="InterPro" id="IPR043128">
    <property type="entry name" value="Rev_trsase/Diguanyl_cyclase"/>
</dbReference>
<dbReference type="PROSITE" id="PS50887">
    <property type="entry name" value="GGDEF"/>
    <property type="match status" value="1"/>
</dbReference>
<dbReference type="AlphaFoldDB" id="A0A2W4QTC9"/>
<feature type="transmembrane region" description="Helical" evidence="1">
    <location>
        <begin position="29"/>
        <end position="52"/>
    </location>
</feature>
<feature type="transmembrane region" description="Helical" evidence="1">
    <location>
        <begin position="142"/>
        <end position="168"/>
    </location>
</feature>
<dbReference type="SUPFAM" id="SSF55073">
    <property type="entry name" value="Nucleotide cyclase"/>
    <property type="match status" value="1"/>
</dbReference>
<evidence type="ECO:0000313" key="4">
    <source>
        <dbReference type="Proteomes" id="UP000249396"/>
    </source>
</evidence>
<evidence type="ECO:0000259" key="2">
    <source>
        <dbReference type="PROSITE" id="PS50887"/>
    </source>
</evidence>
<protein>
    <recommendedName>
        <fullName evidence="2">GGDEF domain-containing protein</fullName>
    </recommendedName>
</protein>
<dbReference type="InterPro" id="IPR000160">
    <property type="entry name" value="GGDEF_dom"/>
</dbReference>
<keyword evidence="1" id="KW-0472">Membrane</keyword>
<reference evidence="3 4" key="1">
    <citation type="journal article" date="2018" name="Aquat. Microb. Ecol.">
        <title>Gammaproteobacterial methanotrophs dominate.</title>
        <authorList>
            <person name="Rissanen A.J."/>
            <person name="Saarenheimo J."/>
            <person name="Tiirola M."/>
            <person name="Peura S."/>
            <person name="Aalto S.L."/>
            <person name="Karvinen A."/>
            <person name="Nykanen H."/>
        </authorList>
    </citation>
    <scope>NUCLEOTIDE SEQUENCE [LARGE SCALE GENOMIC DNA]</scope>
    <source>
        <strain evidence="3">AMbin10</strain>
    </source>
</reference>
<evidence type="ECO:0000256" key="1">
    <source>
        <dbReference type="SAM" id="Phobius"/>
    </source>
</evidence>
<keyword evidence="1" id="KW-1133">Transmembrane helix</keyword>
<keyword evidence="1" id="KW-0812">Transmembrane</keyword>
<dbReference type="CDD" id="cd01949">
    <property type="entry name" value="GGDEF"/>
    <property type="match status" value="1"/>
</dbReference>
<dbReference type="Pfam" id="PF00990">
    <property type="entry name" value="GGDEF"/>
    <property type="match status" value="1"/>
</dbReference>
<sequence length="322" mass="36296">MRIKDYQNMTKPRSSGEGRQFKRPFKFNALLPWVGGFLVFFSLGASVEWFLFEYWQERAASVANAITISHLDIKHVRTEGELNSVEYEYALREQTDNGETDGVMLGLARLFDDPEAKVANIVIAGGNWQLAVKPIPEPTPKFWLWLLRILGWLFAGLFSVMAVALCALKRRLGSQALYDGLTGLPSRYLFLDRLKQVIRRTKRSRGNFSLIYLKLNEFDSINENQGGKSRNMLVTGIGKRLSGFIRNCDTVTRWEGGEFLILLEDCPQDQASMVAENLCHQIELPLYSGEQKLSVSVSIGIATFPDDGYSLTALLKVAGIRT</sequence>
<dbReference type="Gene3D" id="3.30.70.270">
    <property type="match status" value="1"/>
</dbReference>
<proteinExistence type="predicted"/>
<dbReference type="NCBIfam" id="TIGR00254">
    <property type="entry name" value="GGDEF"/>
    <property type="match status" value="1"/>
</dbReference>
<name>A0A2W4QTC9_9GAMM</name>
<accession>A0A2W4QTC9</accession>
<dbReference type="Proteomes" id="UP000249396">
    <property type="component" value="Unassembled WGS sequence"/>
</dbReference>